<evidence type="ECO:0000313" key="2">
    <source>
        <dbReference type="Proteomes" id="UP000232784"/>
    </source>
</evidence>
<dbReference type="EMBL" id="AF451898">
    <property type="protein sequence ID" value="AAN04441.1"/>
    <property type="molecule type" value="Genomic_DNA"/>
</dbReference>
<proteinExistence type="predicted"/>
<sequence length="57" mass="6938">MQLWIIRYWWYKKHDYCRIHSGVRAFLNIQTCYYSEAFPRHLKVGGFAFPSCSSFLD</sequence>
<protein>
    <submittedName>
        <fullName evidence="1">Orf149</fullName>
    </submittedName>
</protein>
<name>Q8JKG4_9VIRU</name>
<dbReference type="KEGG" id="vg:955160"/>
<gene>
    <name evidence="1" type="primary">orf149</name>
</gene>
<organism evidence="1 2">
    <name type="scientific">Heliothis zea nudivirus 1</name>
    <dbReference type="NCBI Taxonomy" id="3116536"/>
    <lineage>
        <taxon>Viruses</taxon>
        <taxon>Viruses incertae sedis</taxon>
        <taxon>Naldaviricetes</taxon>
        <taxon>Lefavirales</taxon>
        <taxon>Nudiviridae</taxon>
        <taxon>Betanudivirus</taxon>
        <taxon>Betanudivirus hezeae</taxon>
    </lineage>
</organism>
<accession>Q8JKG4</accession>
<keyword evidence="2" id="KW-1185">Reference proteome</keyword>
<dbReference type="Proteomes" id="UP000232784">
    <property type="component" value="Segment"/>
</dbReference>
<evidence type="ECO:0000313" key="1">
    <source>
        <dbReference type="EMBL" id="AAN04441.1"/>
    </source>
</evidence>
<reference evidence="1 2" key="1">
    <citation type="journal article" date="2002" name="J. Virol.">
        <title>Analysis of the complete genome sequence of the Hz-1 virus suggests that it is related to members of the Baculoviridae.</title>
        <authorList>
            <person name="Cheng C.H."/>
            <person name="Liu S.M."/>
            <person name="Chow T.Y."/>
            <person name="Hsiao Y.Y."/>
            <person name="Wang D.P."/>
            <person name="Huang J.J."/>
            <person name="Chen H.H."/>
        </authorList>
    </citation>
    <scope>NUCLEOTIDE SEQUENCE [LARGE SCALE GENOMIC DNA]</scope>
</reference>